<organism evidence="2 3">
    <name type="scientific">Musa balbisiana</name>
    <name type="common">Banana</name>
    <dbReference type="NCBI Taxonomy" id="52838"/>
    <lineage>
        <taxon>Eukaryota</taxon>
        <taxon>Viridiplantae</taxon>
        <taxon>Streptophyta</taxon>
        <taxon>Embryophyta</taxon>
        <taxon>Tracheophyta</taxon>
        <taxon>Spermatophyta</taxon>
        <taxon>Magnoliopsida</taxon>
        <taxon>Liliopsida</taxon>
        <taxon>Zingiberales</taxon>
        <taxon>Musaceae</taxon>
        <taxon>Musa</taxon>
    </lineage>
</organism>
<accession>A0A4S8IVA5</accession>
<sequence>MATRCLVPRVITQSHSSPSPPSLSSLLPPLSHYRIFCPPPRDVLFHSSLVRNHIDGVVDHRRGHHEMLPPPPPTTTIMHDY</sequence>
<feature type="region of interest" description="Disordered" evidence="1">
    <location>
        <begin position="1"/>
        <end position="24"/>
    </location>
</feature>
<reference evidence="2 3" key="1">
    <citation type="journal article" date="2019" name="Nat. Plants">
        <title>Genome sequencing of Musa balbisiana reveals subgenome evolution and function divergence in polyploid bananas.</title>
        <authorList>
            <person name="Yao X."/>
        </authorList>
    </citation>
    <scope>NUCLEOTIDE SEQUENCE [LARGE SCALE GENOMIC DNA]</scope>
    <source>
        <strain evidence="3">cv. DH-PKW</strain>
        <tissue evidence="2">Leaves</tissue>
    </source>
</reference>
<protein>
    <submittedName>
        <fullName evidence="2">Uncharacterized protein</fullName>
    </submittedName>
</protein>
<gene>
    <name evidence="2" type="ORF">C4D60_Mb10t07180</name>
</gene>
<feature type="region of interest" description="Disordered" evidence="1">
    <location>
        <begin position="61"/>
        <end position="81"/>
    </location>
</feature>
<dbReference type="EMBL" id="PYDT01000008">
    <property type="protein sequence ID" value="THU52747.1"/>
    <property type="molecule type" value="Genomic_DNA"/>
</dbReference>
<feature type="compositionally biased region" description="Low complexity" evidence="1">
    <location>
        <begin position="14"/>
        <end position="24"/>
    </location>
</feature>
<evidence type="ECO:0000313" key="2">
    <source>
        <dbReference type="EMBL" id="THU52747.1"/>
    </source>
</evidence>
<evidence type="ECO:0000256" key="1">
    <source>
        <dbReference type="SAM" id="MobiDB-lite"/>
    </source>
</evidence>
<comment type="caution">
    <text evidence="2">The sequence shown here is derived from an EMBL/GenBank/DDBJ whole genome shotgun (WGS) entry which is preliminary data.</text>
</comment>
<evidence type="ECO:0000313" key="3">
    <source>
        <dbReference type="Proteomes" id="UP000317650"/>
    </source>
</evidence>
<name>A0A4S8IVA5_MUSBA</name>
<dbReference type="AlphaFoldDB" id="A0A4S8IVA5"/>
<keyword evidence="3" id="KW-1185">Reference proteome</keyword>
<proteinExistence type="predicted"/>
<dbReference type="Proteomes" id="UP000317650">
    <property type="component" value="Chromosome 10"/>
</dbReference>